<protein>
    <submittedName>
        <fullName evidence="1">Uncharacterized protein</fullName>
    </submittedName>
</protein>
<reference evidence="1 2" key="1">
    <citation type="submission" date="2015-10" db="EMBL/GenBank/DDBJ databases">
        <title>Genomic differences between typical nodule nitrogen-fixing rhizobial strains and those coming from bean seeds.</title>
        <authorList>
            <person name="Peralta H."/>
            <person name="Aguilar-Vera A."/>
            <person name="Diaz R."/>
            <person name="Mora Y."/>
            <person name="Martinez-Batallar G."/>
            <person name="Salazar E."/>
            <person name="Vargas-Lagunas C."/>
            <person name="Encarnacion S."/>
            <person name="Girard L."/>
            <person name="Mora J."/>
        </authorList>
    </citation>
    <scope>NUCLEOTIDE SEQUENCE [LARGE SCALE GENOMIC DNA]</scope>
    <source>
        <strain evidence="1 2">CFNEI 73</strain>
    </source>
</reference>
<organism evidence="1 2">
    <name type="scientific">Sinorhizobium americanum</name>
    <dbReference type="NCBI Taxonomy" id="194963"/>
    <lineage>
        <taxon>Bacteria</taxon>
        <taxon>Pseudomonadati</taxon>
        <taxon>Pseudomonadota</taxon>
        <taxon>Alphaproteobacteria</taxon>
        <taxon>Hyphomicrobiales</taxon>
        <taxon>Rhizobiaceae</taxon>
        <taxon>Sinorhizobium/Ensifer group</taxon>
        <taxon>Sinorhizobium</taxon>
    </lineage>
</organism>
<dbReference type="Proteomes" id="UP000182306">
    <property type="component" value="Chromosome"/>
</dbReference>
<dbReference type="KEGG" id="same:SAMCFNEI73_Ch2316"/>
<evidence type="ECO:0000313" key="2">
    <source>
        <dbReference type="Proteomes" id="UP000182306"/>
    </source>
</evidence>
<dbReference type="EMBL" id="CP013107">
    <property type="protein sequence ID" value="APG91597.1"/>
    <property type="molecule type" value="Genomic_DNA"/>
</dbReference>
<gene>
    <name evidence="1" type="ORF">SAMCFNEI73_Ch2316</name>
</gene>
<accession>A0A1L3LNC5</accession>
<proteinExistence type="predicted"/>
<evidence type="ECO:0000313" key="1">
    <source>
        <dbReference type="EMBL" id="APG91597.1"/>
    </source>
</evidence>
<dbReference type="STRING" id="194963.SAMCFNEI73_Ch2316"/>
<name>A0A1L3LNC5_9HYPH</name>
<keyword evidence="2" id="KW-1185">Reference proteome</keyword>
<dbReference type="AlphaFoldDB" id="A0A1L3LNC5"/>
<sequence>MIVLVDARSLDQIFDLRLKLIVPEFEHLIPELDERARGIDEPTEAAIGKFYAKISGNNG</sequence>